<dbReference type="EMBL" id="LXQA010288164">
    <property type="protein sequence ID" value="MCI41126.1"/>
    <property type="molecule type" value="Genomic_DNA"/>
</dbReference>
<keyword evidence="3" id="KW-1185">Reference proteome</keyword>
<dbReference type="AlphaFoldDB" id="A0A392RZX3"/>
<evidence type="ECO:0000313" key="2">
    <source>
        <dbReference type="EMBL" id="MCI41126.1"/>
    </source>
</evidence>
<feature type="non-terminal residue" evidence="2">
    <location>
        <position position="1"/>
    </location>
</feature>
<feature type="compositionally biased region" description="Polar residues" evidence="1">
    <location>
        <begin position="84"/>
        <end position="99"/>
    </location>
</feature>
<accession>A0A392RZX3</accession>
<protein>
    <submittedName>
        <fullName evidence="2">Uncharacterized protein</fullName>
    </submittedName>
</protein>
<feature type="non-terminal residue" evidence="2">
    <location>
        <position position="117"/>
    </location>
</feature>
<feature type="compositionally biased region" description="Basic and acidic residues" evidence="1">
    <location>
        <begin position="67"/>
        <end position="80"/>
    </location>
</feature>
<proteinExistence type="predicted"/>
<comment type="caution">
    <text evidence="2">The sequence shown here is derived from an EMBL/GenBank/DDBJ whole genome shotgun (WGS) entry which is preliminary data.</text>
</comment>
<organism evidence="2 3">
    <name type="scientific">Trifolium medium</name>
    <dbReference type="NCBI Taxonomy" id="97028"/>
    <lineage>
        <taxon>Eukaryota</taxon>
        <taxon>Viridiplantae</taxon>
        <taxon>Streptophyta</taxon>
        <taxon>Embryophyta</taxon>
        <taxon>Tracheophyta</taxon>
        <taxon>Spermatophyta</taxon>
        <taxon>Magnoliopsida</taxon>
        <taxon>eudicotyledons</taxon>
        <taxon>Gunneridae</taxon>
        <taxon>Pentapetalae</taxon>
        <taxon>rosids</taxon>
        <taxon>fabids</taxon>
        <taxon>Fabales</taxon>
        <taxon>Fabaceae</taxon>
        <taxon>Papilionoideae</taxon>
        <taxon>50 kb inversion clade</taxon>
        <taxon>NPAAA clade</taxon>
        <taxon>Hologalegina</taxon>
        <taxon>IRL clade</taxon>
        <taxon>Trifolieae</taxon>
        <taxon>Trifolium</taxon>
    </lineage>
</organism>
<evidence type="ECO:0000313" key="3">
    <source>
        <dbReference type="Proteomes" id="UP000265520"/>
    </source>
</evidence>
<dbReference type="Proteomes" id="UP000265520">
    <property type="component" value="Unassembled WGS sequence"/>
</dbReference>
<sequence>AVFTLGHCNLITALCRHNKVHEEGEDDGVLEPVKALDVKYYRSRFKSGPVNNHGDDGGQGANEEEDHGLREDMEEIDRFDGSAIPTQPQQGSGSGWSYSHSEHELASLLHNLDINSH</sequence>
<feature type="region of interest" description="Disordered" evidence="1">
    <location>
        <begin position="45"/>
        <end position="100"/>
    </location>
</feature>
<evidence type="ECO:0000256" key="1">
    <source>
        <dbReference type="SAM" id="MobiDB-lite"/>
    </source>
</evidence>
<reference evidence="2 3" key="1">
    <citation type="journal article" date="2018" name="Front. Plant Sci.">
        <title>Red Clover (Trifolium pratense) and Zigzag Clover (T. medium) - A Picture of Genomic Similarities and Differences.</title>
        <authorList>
            <person name="Dluhosova J."/>
            <person name="Istvanek J."/>
            <person name="Nedelnik J."/>
            <person name="Repkova J."/>
        </authorList>
    </citation>
    <scope>NUCLEOTIDE SEQUENCE [LARGE SCALE GENOMIC DNA]</scope>
    <source>
        <strain evidence="3">cv. 10/8</strain>
        <tissue evidence="2">Leaf</tissue>
    </source>
</reference>
<name>A0A392RZX3_9FABA</name>